<organism evidence="11">
    <name type="scientific">Schistocephalus solidus</name>
    <name type="common">Tapeworm</name>
    <dbReference type="NCBI Taxonomy" id="70667"/>
    <lineage>
        <taxon>Eukaryota</taxon>
        <taxon>Metazoa</taxon>
        <taxon>Spiralia</taxon>
        <taxon>Lophotrochozoa</taxon>
        <taxon>Platyhelminthes</taxon>
        <taxon>Cestoda</taxon>
        <taxon>Eucestoda</taxon>
        <taxon>Diphyllobothriidea</taxon>
        <taxon>Diphyllobothriidae</taxon>
        <taxon>Schistocephalus</taxon>
    </lineage>
</organism>
<dbReference type="PANTHER" id="PTHR23382">
    <property type="entry name" value="MALATE DEHYDROGENASE"/>
    <property type="match status" value="1"/>
</dbReference>
<evidence type="ECO:0000259" key="8">
    <source>
        <dbReference type="Pfam" id="PF02866"/>
    </source>
</evidence>
<evidence type="ECO:0000256" key="5">
    <source>
        <dbReference type="ARBA" id="ARBA00023027"/>
    </source>
</evidence>
<protein>
    <recommendedName>
        <fullName evidence="3">Malate dehydrogenase, cytoplasmic</fullName>
        <ecNumber evidence="2">1.1.1.37</ecNumber>
    </recommendedName>
</protein>
<dbReference type="Pfam" id="PF00056">
    <property type="entry name" value="Ldh_1_N"/>
    <property type="match status" value="1"/>
</dbReference>
<evidence type="ECO:0000313" key="11">
    <source>
        <dbReference type="WBParaSite" id="SSLN_0001553101-mRNA-1"/>
    </source>
</evidence>
<accession>A0A183TES2</accession>
<evidence type="ECO:0000313" key="10">
    <source>
        <dbReference type="Proteomes" id="UP000275846"/>
    </source>
</evidence>
<dbReference type="STRING" id="70667.A0A183TES2"/>
<feature type="domain" description="Lactate/malate dehydrogenase N-terminal" evidence="7">
    <location>
        <begin position="16"/>
        <end position="128"/>
    </location>
</feature>
<evidence type="ECO:0000256" key="2">
    <source>
        <dbReference type="ARBA" id="ARBA00012995"/>
    </source>
</evidence>
<dbReference type="GO" id="GO:0006108">
    <property type="term" value="P:malate metabolic process"/>
    <property type="evidence" value="ECO:0007669"/>
    <property type="project" value="InterPro"/>
</dbReference>
<dbReference type="InterPro" id="IPR001236">
    <property type="entry name" value="Lactate/malate_DH_N"/>
</dbReference>
<evidence type="ECO:0000313" key="9">
    <source>
        <dbReference type="EMBL" id="VDM01356.1"/>
    </source>
</evidence>
<name>A0A183TES2_SCHSO</name>
<dbReference type="EC" id="1.1.1.37" evidence="2"/>
<keyword evidence="10" id="KW-1185">Reference proteome</keyword>
<evidence type="ECO:0000256" key="1">
    <source>
        <dbReference type="ARBA" id="ARBA00009613"/>
    </source>
</evidence>
<dbReference type="AlphaFoldDB" id="A0A183TES2"/>
<dbReference type="SUPFAM" id="SSF56327">
    <property type="entry name" value="LDH C-terminal domain-like"/>
    <property type="match status" value="1"/>
</dbReference>
<evidence type="ECO:0000256" key="6">
    <source>
        <dbReference type="RuleBase" id="RU003369"/>
    </source>
</evidence>
<evidence type="ECO:0000256" key="4">
    <source>
        <dbReference type="ARBA" id="ARBA00023002"/>
    </source>
</evidence>
<reference evidence="11" key="1">
    <citation type="submission" date="2016-06" db="UniProtKB">
        <authorList>
            <consortium name="WormBaseParasite"/>
        </authorList>
    </citation>
    <scope>IDENTIFICATION</scope>
</reference>
<dbReference type="GO" id="GO:0030060">
    <property type="term" value="F:L-malate dehydrogenase (NAD+) activity"/>
    <property type="evidence" value="ECO:0007669"/>
    <property type="project" value="UniProtKB-EC"/>
</dbReference>
<proteinExistence type="inferred from homology"/>
<dbReference type="EMBL" id="UYSU01039479">
    <property type="protein sequence ID" value="VDM01356.1"/>
    <property type="molecule type" value="Genomic_DNA"/>
</dbReference>
<dbReference type="InterPro" id="IPR010945">
    <property type="entry name" value="Malate_DH_type2"/>
</dbReference>
<dbReference type="InterPro" id="IPR036291">
    <property type="entry name" value="NAD(P)-bd_dom_sf"/>
</dbReference>
<dbReference type="OrthoDB" id="4069699at2759"/>
<dbReference type="WBParaSite" id="SSLN_0001553101-mRNA-1">
    <property type="protein sequence ID" value="SSLN_0001553101-mRNA-1"/>
    <property type="gene ID" value="SSLN_0001553101"/>
</dbReference>
<dbReference type="Pfam" id="PF02866">
    <property type="entry name" value="Ldh_1_C"/>
    <property type="match status" value="1"/>
</dbReference>
<feature type="domain" description="Lactate/malate dehydrogenase C-terminal" evidence="8">
    <location>
        <begin position="144"/>
        <end position="216"/>
    </location>
</feature>
<keyword evidence="5" id="KW-0520">NAD</keyword>
<evidence type="ECO:0000256" key="3">
    <source>
        <dbReference type="ARBA" id="ARBA00019899"/>
    </source>
</evidence>
<dbReference type="Gene3D" id="3.40.50.720">
    <property type="entry name" value="NAD(P)-binding Rossmann-like Domain"/>
    <property type="match status" value="1"/>
</dbReference>
<gene>
    <name evidence="9" type="ORF">SSLN_LOCUS14970</name>
</gene>
<dbReference type="FunFam" id="3.40.50.720:FF:000010">
    <property type="entry name" value="Malate dehydrogenase"/>
    <property type="match status" value="1"/>
</dbReference>
<reference evidence="9 10" key="2">
    <citation type="submission" date="2018-11" db="EMBL/GenBank/DDBJ databases">
        <authorList>
            <consortium name="Pathogen Informatics"/>
        </authorList>
    </citation>
    <scope>NUCLEOTIDE SEQUENCE [LARGE SCALE GENOMIC DNA]</scope>
    <source>
        <strain evidence="9 10">NST_G2</strain>
    </source>
</reference>
<sequence length="217" mass="23427">MIAHGKIFGKGQKVILQLLDILQARGVSGGAVTELQDCAFSVLENVIMTTYVKTAFTDIDVALVVGGMPRKEGKERKDLLTTIVSIFKGQGEALEKYAKKTVKGLVVGNPANTNALMMSKLAPSIPKTKFSSLARLNPNHAIAQKRGAAVISARKLSSAASAAKALVDQMHDWWFDTKEGQYVSMGIYSNGEYGAPKDVVFSFLVTIKNGEHKIVKD</sequence>
<dbReference type="InterPro" id="IPR022383">
    <property type="entry name" value="Lactate/malate_DH_C"/>
</dbReference>
<keyword evidence="4 6" id="KW-0560">Oxidoreductase</keyword>
<dbReference type="Proteomes" id="UP000275846">
    <property type="component" value="Unassembled WGS sequence"/>
</dbReference>
<dbReference type="SUPFAM" id="SSF51735">
    <property type="entry name" value="NAD(P)-binding Rossmann-fold domains"/>
    <property type="match status" value="1"/>
</dbReference>
<dbReference type="InterPro" id="IPR015955">
    <property type="entry name" value="Lactate_DH/Glyco_Ohase_4_C"/>
</dbReference>
<evidence type="ECO:0000259" key="7">
    <source>
        <dbReference type="Pfam" id="PF00056"/>
    </source>
</evidence>
<comment type="similarity">
    <text evidence="1">Belongs to the LDH/MDH superfamily. MDH type 2 family.</text>
</comment>